<dbReference type="PANTHER" id="PTHR11101:SF65">
    <property type="entry name" value="LOW-AFFINITY INORGANIC PHOSPHATE TRANSPORTER PITA-RELATED"/>
    <property type="match status" value="1"/>
</dbReference>
<evidence type="ECO:0000256" key="1">
    <source>
        <dbReference type="ARBA" id="ARBA00004651"/>
    </source>
</evidence>
<evidence type="ECO:0000256" key="2">
    <source>
        <dbReference type="ARBA" id="ARBA00005342"/>
    </source>
</evidence>
<evidence type="ECO:0000256" key="11">
    <source>
        <dbReference type="RuleBase" id="RU363058"/>
    </source>
</evidence>
<keyword evidence="8 11" id="KW-1133">Transmembrane helix</keyword>
<feature type="transmembrane region" description="Helical" evidence="11">
    <location>
        <begin position="185"/>
        <end position="205"/>
    </location>
</feature>
<dbReference type="AlphaFoldDB" id="A0A3M3X4U1"/>
<keyword evidence="6 11" id="KW-0812">Transmembrane</keyword>
<feature type="transmembrane region" description="Helical" evidence="11">
    <location>
        <begin position="321"/>
        <end position="340"/>
    </location>
</feature>
<gene>
    <name evidence="12" type="ORF">ALQ37_100088</name>
</gene>
<feature type="transmembrane region" description="Helical" evidence="11">
    <location>
        <begin position="101"/>
        <end position="119"/>
    </location>
</feature>
<evidence type="ECO:0000256" key="6">
    <source>
        <dbReference type="ARBA" id="ARBA00022692"/>
    </source>
</evidence>
<evidence type="ECO:0000256" key="5">
    <source>
        <dbReference type="ARBA" id="ARBA00022592"/>
    </source>
</evidence>
<name>A0A3M3X4U1_PSEAP</name>
<feature type="transmembrane region" description="Helical" evidence="11">
    <location>
        <begin position="131"/>
        <end position="152"/>
    </location>
</feature>
<comment type="caution">
    <text evidence="12">The sequence shown here is derived from an EMBL/GenBank/DDBJ whole genome shotgun (WGS) entry which is preliminary data.</text>
</comment>
<dbReference type="GO" id="GO:0015293">
    <property type="term" value="F:symporter activity"/>
    <property type="evidence" value="ECO:0007669"/>
    <property type="project" value="UniProtKB-KW"/>
</dbReference>
<feature type="transmembrane region" description="Helical" evidence="11">
    <location>
        <begin position="346"/>
        <end position="364"/>
    </location>
</feature>
<dbReference type="InterPro" id="IPR001204">
    <property type="entry name" value="Phos_transporter"/>
</dbReference>
<proteinExistence type="inferred from homology"/>
<keyword evidence="3 11" id="KW-0813">Transport</keyword>
<feature type="transmembrane region" description="Helical" evidence="11">
    <location>
        <begin position="583"/>
        <end position="605"/>
    </location>
</feature>
<evidence type="ECO:0000256" key="3">
    <source>
        <dbReference type="ARBA" id="ARBA00022448"/>
    </source>
</evidence>
<comment type="similarity">
    <text evidence="2">Belongs to the inorganic phosphate transporter (PiT) (TC 2.A.20) family. Pit subfamily.</text>
</comment>
<keyword evidence="5 11" id="KW-0592">Phosphate transport</keyword>
<evidence type="ECO:0000256" key="7">
    <source>
        <dbReference type="ARBA" id="ARBA00022847"/>
    </source>
</evidence>
<evidence type="ECO:0000256" key="4">
    <source>
        <dbReference type="ARBA" id="ARBA00022475"/>
    </source>
</evidence>
<feature type="transmembrane region" description="Helical" evidence="11">
    <location>
        <begin position="278"/>
        <end position="300"/>
    </location>
</feature>
<comment type="subcellular location">
    <subcellularLocation>
        <location evidence="1">Cell membrane</location>
        <topology evidence="1">Multi-pass membrane protein</topology>
    </subcellularLocation>
    <subcellularLocation>
        <location evidence="11">Membrane</location>
        <topology evidence="11">Multi-pass membrane protein</topology>
    </subcellularLocation>
</comment>
<evidence type="ECO:0000256" key="9">
    <source>
        <dbReference type="ARBA" id="ARBA00023136"/>
    </source>
</evidence>
<dbReference type="GO" id="GO:0035435">
    <property type="term" value="P:phosphate ion transmembrane transport"/>
    <property type="evidence" value="ECO:0007669"/>
    <property type="project" value="TreeGrafter"/>
</dbReference>
<evidence type="ECO:0000256" key="8">
    <source>
        <dbReference type="ARBA" id="ARBA00022989"/>
    </source>
</evidence>
<dbReference type="GO" id="GO:0005886">
    <property type="term" value="C:plasma membrane"/>
    <property type="evidence" value="ECO:0007669"/>
    <property type="project" value="UniProtKB-SubCell"/>
</dbReference>
<dbReference type="Proteomes" id="UP000274541">
    <property type="component" value="Unassembled WGS sequence"/>
</dbReference>
<evidence type="ECO:0000313" key="13">
    <source>
        <dbReference type="Proteomes" id="UP000274541"/>
    </source>
</evidence>
<organism evidence="12 13">
    <name type="scientific">Pseudomonas syringae pv. aptata</name>
    <dbReference type="NCBI Taxonomy" id="83167"/>
    <lineage>
        <taxon>Bacteria</taxon>
        <taxon>Pseudomonadati</taxon>
        <taxon>Pseudomonadota</taxon>
        <taxon>Gammaproteobacteria</taxon>
        <taxon>Pseudomonadales</taxon>
        <taxon>Pseudomonadaceae</taxon>
        <taxon>Pseudomonas</taxon>
        <taxon>Pseudomonas syringae</taxon>
    </lineage>
</organism>
<reference evidence="12 13" key="1">
    <citation type="submission" date="2018-08" db="EMBL/GenBank/DDBJ databases">
        <title>Recombination of ecologically and evolutionarily significant loci maintains genetic cohesion in the Pseudomonas syringae species complex.</title>
        <authorList>
            <person name="Dillon M."/>
            <person name="Thakur S."/>
            <person name="Almeida R.N.D."/>
            <person name="Weir B.S."/>
            <person name="Guttman D.S."/>
        </authorList>
    </citation>
    <scope>NUCLEOTIDE SEQUENCE [LARGE SCALE GENOMIC DNA]</scope>
    <source>
        <strain evidence="12 13">ICMP 4388</strain>
    </source>
</reference>
<dbReference type="EMBL" id="RBPX01000190">
    <property type="protein sequence ID" value="RMO64969.1"/>
    <property type="molecule type" value="Genomic_DNA"/>
</dbReference>
<evidence type="ECO:0000256" key="10">
    <source>
        <dbReference type="ARBA" id="ARBA00047348"/>
    </source>
</evidence>
<dbReference type="PANTHER" id="PTHR11101">
    <property type="entry name" value="PHOSPHATE TRANSPORTER"/>
    <property type="match status" value="1"/>
</dbReference>
<comment type="catalytic activity">
    <reaction evidence="10">
        <text>phosphate(in) + H(+)(in) = phosphate(out) + H(+)(out)</text>
        <dbReference type="Rhea" id="RHEA:29939"/>
        <dbReference type="ChEBI" id="CHEBI:15378"/>
        <dbReference type="ChEBI" id="CHEBI:43474"/>
    </reaction>
</comment>
<keyword evidence="4" id="KW-1003">Cell membrane</keyword>
<evidence type="ECO:0000313" key="12">
    <source>
        <dbReference type="EMBL" id="RMO64969.1"/>
    </source>
</evidence>
<feature type="transmembrane region" description="Helical" evidence="11">
    <location>
        <begin position="217"/>
        <end position="237"/>
    </location>
</feature>
<dbReference type="GO" id="GO:0005315">
    <property type="term" value="F:phosphate transmembrane transporter activity"/>
    <property type="evidence" value="ECO:0007669"/>
    <property type="project" value="InterPro"/>
</dbReference>
<accession>A0A3M3X4U1</accession>
<dbReference type="Pfam" id="PF01384">
    <property type="entry name" value="PHO4"/>
    <property type="match status" value="1"/>
</dbReference>
<sequence>MRASGFWWHWSRPSRWSPSVGRSANAAITESAAYTPVVRKPAQKRNQLLHVSPLSHFAMTMSIFFQSRIANMATNALSPDALGKASLSASQFGRKPSRMTMILFFTILIAGLLFTGYSLKQDVDDMGTVVTTWTPFVLLGVALLIALGFEFVNGFHDTANAVATVIYTHSLPPGFAVVWSGFFNFLGVMFSSGAVAFGIIALLPVELILQTGSSAGFAMIFALLIAAIIWNLGTWWLGLPASSSHTLIGSIIGVGIANALMHGRDGTSGVDWSQATKIGYSLLLSPLVGFGCAALLLLAMRMFIKNRALYKAPEGNAPPPLWIRAMLIVTCTGVSFAHGSNDGQKGMGLIMLILVGTLPMAYALNRTMPAEQATQFAAVAEVTQQALIRSVPQPAPGDARKTLSDYLVSKEASPELIPALAVMAGKIGDQVASYGSLSKVPAEAVTNVRNDMYLTSESIRLMEKNKVGDFDADTKTKLEAFKGQIDSATRFIPTWVKIVVAIALGLGTMVGWKRIVVTVGERIGKTHMTYAQGASAEVVAMFTIGAADMYGLPVSTTHVLSSGVAGSMVANGSGLQMRTLRNLATAWVLTLPAAILLSGSLYWVFSKLF</sequence>
<protein>
    <recommendedName>
        <fullName evidence="11">Phosphate transporter</fullName>
    </recommendedName>
</protein>
<keyword evidence="7" id="KW-0769">Symport</keyword>
<keyword evidence="9 11" id="KW-0472">Membrane</keyword>